<name>B3QTY4_CHLT3</name>
<dbReference type="Gene3D" id="1.10.4030.10">
    <property type="entry name" value="Porin chaperone SurA, peptide-binding domain"/>
    <property type="match status" value="1"/>
</dbReference>
<dbReference type="InterPro" id="IPR027304">
    <property type="entry name" value="Trigger_fact/SurA_dom_sf"/>
</dbReference>
<dbReference type="InterPro" id="IPR023058">
    <property type="entry name" value="PPIase_PpiC_CS"/>
</dbReference>
<dbReference type="RefSeq" id="WP_012498866.1">
    <property type="nucleotide sequence ID" value="NC_011026.1"/>
</dbReference>
<protein>
    <submittedName>
        <fullName evidence="4">SurA domain</fullName>
    </submittedName>
</protein>
<evidence type="ECO:0000256" key="2">
    <source>
        <dbReference type="SAM" id="SignalP"/>
    </source>
</evidence>
<keyword evidence="1" id="KW-0413">Isomerase</keyword>
<organism evidence="4 5">
    <name type="scientific">Chloroherpeton thalassium (strain ATCC 35110 / GB-78)</name>
    <dbReference type="NCBI Taxonomy" id="517418"/>
    <lineage>
        <taxon>Bacteria</taxon>
        <taxon>Pseudomonadati</taxon>
        <taxon>Chlorobiota</taxon>
        <taxon>Chlorobiia</taxon>
        <taxon>Chlorobiales</taxon>
        <taxon>Chloroherpetonaceae</taxon>
        <taxon>Chloroherpeton</taxon>
    </lineage>
</organism>
<dbReference type="STRING" id="517418.Ctha_0311"/>
<dbReference type="OrthoDB" id="14196at2"/>
<dbReference type="Pfam" id="PF00639">
    <property type="entry name" value="Rotamase"/>
    <property type="match status" value="2"/>
</dbReference>
<dbReference type="EMBL" id="CP001100">
    <property type="protein sequence ID" value="ACF12782.1"/>
    <property type="molecule type" value="Genomic_DNA"/>
</dbReference>
<evidence type="ECO:0000313" key="4">
    <source>
        <dbReference type="EMBL" id="ACF12782.1"/>
    </source>
</evidence>
<gene>
    <name evidence="4" type="ordered locus">Ctha_0311</name>
</gene>
<sequence>MINKLGKIGFALLFMLALAGSFSKPASAQEMLDGIVAVVGDEAILKSDVDNQAMLYAYQNQINLNTPGLWKEVFTALINQKILLMKAKLDSITVSSEEVDGLVEQRIAFLRERLRTDEAIVETFGKSIDMLRVDLREEIKSQRLVEELQRQHFSDLTVSNEEVVDFYNTYRDSLPEIPAEVEVAHIVIKPKTDSLSKQSALDAIQEVQKELQDGKDFAELARAESQDPGSARLGGDLGFVKRGEFVRRFEEVAFGLKENQISGIVETEFGYHIIQLLERKGEAIRVRHILKRFDKTKLNDAAAIDQLNEIRENVLSGKAEFSMMARQFSEDESSAELGGDIVSPQTNQKRIPLDGLLPAIRSIIETLRPGEISKPTRIQLGDEYAFSIVKLKYFAPKHRLNLEQDYARLRNMALQRQQAERYSSWVEELKKTIYWKVKI</sequence>
<accession>B3QTY4</accession>
<dbReference type="InterPro" id="IPR046357">
    <property type="entry name" value="PPIase_dom_sf"/>
</dbReference>
<dbReference type="KEGG" id="cts:Ctha_0311"/>
<keyword evidence="2" id="KW-0732">Signal</keyword>
<dbReference type="HOGENOM" id="CLU_034646_13_0_10"/>
<dbReference type="InterPro" id="IPR050245">
    <property type="entry name" value="PrsA_foldase"/>
</dbReference>
<dbReference type="Proteomes" id="UP000001208">
    <property type="component" value="Chromosome"/>
</dbReference>
<evidence type="ECO:0000256" key="1">
    <source>
        <dbReference type="PROSITE-ProRule" id="PRU00278"/>
    </source>
</evidence>
<dbReference type="GO" id="GO:0003755">
    <property type="term" value="F:peptidyl-prolyl cis-trans isomerase activity"/>
    <property type="evidence" value="ECO:0007669"/>
    <property type="project" value="UniProtKB-KW"/>
</dbReference>
<feature type="chain" id="PRO_5007910339" evidence="2">
    <location>
        <begin position="29"/>
        <end position="439"/>
    </location>
</feature>
<dbReference type="SUPFAM" id="SSF109998">
    <property type="entry name" value="Triger factor/SurA peptide-binding domain-like"/>
    <property type="match status" value="1"/>
</dbReference>
<keyword evidence="5" id="KW-1185">Reference proteome</keyword>
<feature type="domain" description="PpiC" evidence="3">
    <location>
        <begin position="281"/>
        <end position="381"/>
    </location>
</feature>
<feature type="signal peptide" evidence="2">
    <location>
        <begin position="1"/>
        <end position="28"/>
    </location>
</feature>
<evidence type="ECO:0000259" key="3">
    <source>
        <dbReference type="PROSITE" id="PS50198"/>
    </source>
</evidence>
<feature type="domain" description="PpiC" evidence="3">
    <location>
        <begin position="178"/>
        <end position="278"/>
    </location>
</feature>
<dbReference type="PROSITE" id="PS50198">
    <property type="entry name" value="PPIC_PPIASE_2"/>
    <property type="match status" value="2"/>
</dbReference>
<dbReference type="InterPro" id="IPR000297">
    <property type="entry name" value="PPIase_PpiC"/>
</dbReference>
<dbReference type="PROSITE" id="PS01096">
    <property type="entry name" value="PPIC_PPIASE_1"/>
    <property type="match status" value="1"/>
</dbReference>
<dbReference type="AlphaFoldDB" id="B3QTY4"/>
<dbReference type="Pfam" id="PF13624">
    <property type="entry name" value="SurA_N_3"/>
    <property type="match status" value="1"/>
</dbReference>
<dbReference type="eggNOG" id="COG0760">
    <property type="taxonomic scope" value="Bacteria"/>
</dbReference>
<dbReference type="SUPFAM" id="SSF54534">
    <property type="entry name" value="FKBP-like"/>
    <property type="match status" value="2"/>
</dbReference>
<dbReference type="PANTHER" id="PTHR47245">
    <property type="entry name" value="PEPTIDYLPROLYL ISOMERASE"/>
    <property type="match status" value="1"/>
</dbReference>
<keyword evidence="1" id="KW-0697">Rotamase</keyword>
<evidence type="ECO:0000313" key="5">
    <source>
        <dbReference type="Proteomes" id="UP000001208"/>
    </source>
</evidence>
<dbReference type="Gene3D" id="3.10.50.40">
    <property type="match status" value="2"/>
</dbReference>
<dbReference type="PANTHER" id="PTHR47245:SF2">
    <property type="entry name" value="PEPTIDYL-PROLYL CIS-TRANS ISOMERASE HP_0175-RELATED"/>
    <property type="match status" value="1"/>
</dbReference>
<proteinExistence type="predicted"/>
<reference evidence="4 5" key="1">
    <citation type="submission" date="2008-06" db="EMBL/GenBank/DDBJ databases">
        <title>Complete sequence of Chloroherpeton thalassium ATCC 35110.</title>
        <authorList>
            <consortium name="US DOE Joint Genome Institute"/>
            <person name="Lucas S."/>
            <person name="Copeland A."/>
            <person name="Lapidus A."/>
            <person name="Glavina del Rio T."/>
            <person name="Dalin E."/>
            <person name="Tice H."/>
            <person name="Bruce D."/>
            <person name="Goodwin L."/>
            <person name="Pitluck S."/>
            <person name="Schmutz J."/>
            <person name="Larimer F."/>
            <person name="Land M."/>
            <person name="Hauser L."/>
            <person name="Kyrpides N."/>
            <person name="Mikhailova N."/>
            <person name="Liu Z."/>
            <person name="Li T."/>
            <person name="Zhao F."/>
            <person name="Overmann J."/>
            <person name="Bryant D.A."/>
            <person name="Richardson P."/>
        </authorList>
    </citation>
    <scope>NUCLEOTIDE SEQUENCE [LARGE SCALE GENOMIC DNA]</scope>
    <source>
        <strain evidence="5">ATCC 35110 / GB-78</strain>
    </source>
</reference>